<feature type="domain" description="Mei2-like C-terminal RNA recognition motif" evidence="3">
    <location>
        <begin position="4"/>
        <end position="100"/>
    </location>
</feature>
<gene>
    <name evidence="4" type="ORF">RHOBADRAFT_16565</name>
</gene>
<keyword evidence="1" id="KW-0694">RNA-binding</keyword>
<dbReference type="STRING" id="578459.A0A0P9EWR6"/>
<dbReference type="InterPro" id="IPR007201">
    <property type="entry name" value="Mei2-like_Rrm_C"/>
</dbReference>
<dbReference type="GO" id="GO:0003723">
    <property type="term" value="F:RNA binding"/>
    <property type="evidence" value="ECO:0007669"/>
    <property type="project" value="UniProtKB-KW"/>
</dbReference>
<dbReference type="EMBL" id="KQ474082">
    <property type="protein sequence ID" value="KPV73783.1"/>
    <property type="molecule type" value="Genomic_DNA"/>
</dbReference>
<dbReference type="RefSeq" id="XP_018269832.1">
    <property type="nucleotide sequence ID" value="XM_018412323.1"/>
</dbReference>
<feature type="region of interest" description="Disordered" evidence="2">
    <location>
        <begin position="118"/>
        <end position="138"/>
    </location>
</feature>
<evidence type="ECO:0000313" key="4">
    <source>
        <dbReference type="EMBL" id="KPV73783.1"/>
    </source>
</evidence>
<dbReference type="OrthoDB" id="417481at2759"/>
<protein>
    <recommendedName>
        <fullName evidence="3">Mei2-like C-terminal RNA recognition motif domain-containing protein</fullName>
    </recommendedName>
</protein>
<evidence type="ECO:0000259" key="3">
    <source>
        <dbReference type="Pfam" id="PF04059"/>
    </source>
</evidence>
<evidence type="ECO:0000256" key="2">
    <source>
        <dbReference type="SAM" id="MobiDB-lite"/>
    </source>
</evidence>
<dbReference type="SUPFAM" id="SSF54928">
    <property type="entry name" value="RNA-binding domain, RBD"/>
    <property type="match status" value="1"/>
</dbReference>
<name>A0A0P9EWR6_RHOGW</name>
<accession>A0A0P9EWR6</accession>
<evidence type="ECO:0000313" key="5">
    <source>
        <dbReference type="Proteomes" id="UP000053890"/>
    </source>
</evidence>
<organism evidence="4 5">
    <name type="scientific">Rhodotorula graminis (strain WP1)</name>
    <dbReference type="NCBI Taxonomy" id="578459"/>
    <lineage>
        <taxon>Eukaryota</taxon>
        <taxon>Fungi</taxon>
        <taxon>Dikarya</taxon>
        <taxon>Basidiomycota</taxon>
        <taxon>Pucciniomycotina</taxon>
        <taxon>Microbotryomycetes</taxon>
        <taxon>Sporidiobolales</taxon>
        <taxon>Sporidiobolaceae</taxon>
        <taxon>Rhodotorula</taxon>
    </lineage>
</organism>
<dbReference type="GeneID" id="28972772"/>
<evidence type="ECO:0000256" key="1">
    <source>
        <dbReference type="ARBA" id="ARBA00022884"/>
    </source>
</evidence>
<dbReference type="InterPro" id="IPR035979">
    <property type="entry name" value="RBD_domain_sf"/>
</dbReference>
<proteinExistence type="predicted"/>
<reference evidence="4 5" key="1">
    <citation type="journal article" date="2015" name="Front. Microbiol.">
        <title>Genome sequence of the plant growth promoting endophytic yeast Rhodotorula graminis WP1.</title>
        <authorList>
            <person name="Firrincieli A."/>
            <person name="Otillar R."/>
            <person name="Salamov A."/>
            <person name="Schmutz J."/>
            <person name="Khan Z."/>
            <person name="Redman R.S."/>
            <person name="Fleck N.D."/>
            <person name="Lindquist E."/>
            <person name="Grigoriev I.V."/>
            <person name="Doty S.L."/>
        </authorList>
    </citation>
    <scope>NUCLEOTIDE SEQUENCE [LARGE SCALE GENOMIC DNA]</scope>
    <source>
        <strain evidence="4 5">WP1</strain>
    </source>
</reference>
<dbReference type="AlphaFoldDB" id="A0A0P9EWR6"/>
<dbReference type="PANTHER" id="PTHR23189">
    <property type="entry name" value="RNA RECOGNITION MOTIF-CONTAINING"/>
    <property type="match status" value="1"/>
</dbReference>
<keyword evidence="5" id="KW-1185">Reference proteome</keyword>
<sequence>LDVRTTVMIKNIPNKLKDYEVMSFIEEVVGRSFDFFYLRTDYSNDCNVGYGFCNFTSTSALLAFAKARLGTRWNLCASDKLCVLSYANIQGKASLINHFRNSSVLDQAESRRPKLFVTSGPRAGEPEPFPGASTPSPDVRCRLSPRVTPDCQDGIELAVCDDPVRKARSALNASSVGLFPAQRPVFKLAQAFQGASLDEPSSSASAS</sequence>
<dbReference type="Pfam" id="PF04059">
    <property type="entry name" value="RRM_2"/>
    <property type="match status" value="1"/>
</dbReference>
<feature type="non-terminal residue" evidence="4">
    <location>
        <position position="1"/>
    </location>
</feature>
<dbReference type="Proteomes" id="UP000053890">
    <property type="component" value="Unassembled WGS sequence"/>
</dbReference>